<reference evidence="1 2" key="1">
    <citation type="submission" date="2022-05" db="EMBL/GenBank/DDBJ databases">
        <authorList>
            <person name="Friedrich I."/>
            <person name="Poehlein A."/>
            <person name="Schneider D."/>
            <person name="Hertel R."/>
            <person name="Daniel R."/>
        </authorList>
    </citation>
    <scope>NUCLEOTIDE SEQUENCE [LARGE SCALE GENOMIC DNA]</scope>
</reference>
<organism evidence="1 2">
    <name type="scientific">Brevundimonas phage vB_BpoS-Kikimora</name>
    <dbReference type="NCBI Taxonomy" id="2948601"/>
    <lineage>
        <taxon>Viruses</taxon>
        <taxon>Duplodnaviria</taxon>
        <taxon>Heunggongvirae</taxon>
        <taxon>Uroviricota</taxon>
        <taxon>Caudoviricetes</taxon>
        <taxon>Jeanschmidtviridae</taxon>
        <taxon>Kikimoravirus</taxon>
        <taxon>Kikimoravirus kikimora</taxon>
    </lineage>
</organism>
<dbReference type="Proteomes" id="UP001056576">
    <property type="component" value="Segment"/>
</dbReference>
<accession>A0A9E7SKJ1</accession>
<dbReference type="EMBL" id="ON529857">
    <property type="protein sequence ID" value="USN15578.1"/>
    <property type="molecule type" value="Genomic_DNA"/>
</dbReference>
<evidence type="ECO:0000313" key="1">
    <source>
        <dbReference type="EMBL" id="USN15578.1"/>
    </source>
</evidence>
<name>A0A9E7SKJ1_9CAUD</name>
<sequence length="117" mass="12538">MRRYIPDTRGLLPGGYRVSTSTVAVTRPNRLAAGLTVHDDLRRRRSGALTSLQGLALTLSVRGTLDPLAGHVLPTQAKACPCCKAKTGKLEKSTRSPAKGALSIRLRSLKLNPARLP</sequence>
<gene>
    <name evidence="1" type="ORF">KIKIMORA_04600</name>
</gene>
<evidence type="ECO:0000313" key="2">
    <source>
        <dbReference type="Proteomes" id="UP001056576"/>
    </source>
</evidence>
<proteinExistence type="predicted"/>
<protein>
    <submittedName>
        <fullName evidence="1">Uncharacterized protein</fullName>
    </submittedName>
</protein>
<keyword evidence="2" id="KW-1185">Reference proteome</keyword>